<name>A0A1J4JEL3_9EUKA</name>
<organism evidence="2 3">
    <name type="scientific">Tritrichomonas foetus</name>
    <dbReference type="NCBI Taxonomy" id="1144522"/>
    <lineage>
        <taxon>Eukaryota</taxon>
        <taxon>Metamonada</taxon>
        <taxon>Parabasalia</taxon>
        <taxon>Tritrichomonadida</taxon>
        <taxon>Tritrichomonadidae</taxon>
        <taxon>Tritrichomonas</taxon>
    </lineage>
</organism>
<keyword evidence="1" id="KW-1133">Transmembrane helix</keyword>
<feature type="transmembrane region" description="Helical" evidence="1">
    <location>
        <begin position="20"/>
        <end position="39"/>
    </location>
</feature>
<dbReference type="Proteomes" id="UP000179807">
    <property type="component" value="Unassembled WGS sequence"/>
</dbReference>
<proteinExistence type="predicted"/>
<protein>
    <submittedName>
        <fullName evidence="2">Uncharacterized protein</fullName>
    </submittedName>
</protein>
<dbReference type="GeneID" id="94829685"/>
<evidence type="ECO:0000313" key="2">
    <source>
        <dbReference type="EMBL" id="OHS97097.1"/>
    </source>
</evidence>
<keyword evidence="3" id="KW-1185">Reference proteome</keyword>
<keyword evidence="1" id="KW-0812">Transmembrane</keyword>
<evidence type="ECO:0000256" key="1">
    <source>
        <dbReference type="SAM" id="Phobius"/>
    </source>
</evidence>
<dbReference type="VEuPathDB" id="TrichDB:TRFO_09661"/>
<comment type="caution">
    <text evidence="2">The sequence shown here is derived from an EMBL/GenBank/DDBJ whole genome shotgun (WGS) entry which is preliminary data.</text>
</comment>
<accession>A0A1J4JEL3</accession>
<dbReference type="RefSeq" id="XP_068350234.1">
    <property type="nucleotide sequence ID" value="XM_068494981.1"/>
</dbReference>
<evidence type="ECO:0000313" key="3">
    <source>
        <dbReference type="Proteomes" id="UP000179807"/>
    </source>
</evidence>
<gene>
    <name evidence="2" type="ORF">TRFO_09661</name>
</gene>
<sequence>MYTKSLNWVKLYNCGIHSRSQNWFMISFFHFFFFNYFNFRTIKHKKLIYSQLLLENIQINSPTIYSTADEIRIVNCLFYEINSTAITYLDPSMDGGLFISHSLFYSVNSAIDATTCEINSTCFQYIYGQYCFIIYNETSLEQISINSCNFSCFQTANEFSLLLYKPSEVNVMNISHNTCNNNYFWYLHSISAKNIHIQNLIANNGLYFFVTMNQSTIDDSNFLNNYFHDYFIQGGQILITNSVFSNSSNSSIASSFVCQDCIGVGDNTQDYSDLAINITFQSKNMCHPNYFDINNSMKLIRPIDSEELCQANEGNCLYCATYDDIVLSKRRGCIVCQNGYHVEFQSNDIIINEEGENIYYFGICVKDSILEVVKVEDGISTEHGCNIEGCSYCLKRSVNESFIEYGCVVCNQGFSIVNTYDQNETFSICHDFRSTNPFTFNFHSKYKQISIVKIGLFSYFIQMPD</sequence>
<dbReference type="AlphaFoldDB" id="A0A1J4JEL3"/>
<keyword evidence="1" id="KW-0472">Membrane</keyword>
<reference evidence="2" key="1">
    <citation type="submission" date="2016-10" db="EMBL/GenBank/DDBJ databases">
        <authorList>
            <person name="Benchimol M."/>
            <person name="Almeida L.G."/>
            <person name="Vasconcelos A.T."/>
            <person name="Perreira-Neves A."/>
            <person name="Rosa I.A."/>
            <person name="Tasca T."/>
            <person name="Bogo M.R."/>
            <person name="de Souza W."/>
        </authorList>
    </citation>
    <scope>NUCLEOTIDE SEQUENCE [LARGE SCALE GENOMIC DNA]</scope>
    <source>
        <strain evidence="2">K</strain>
    </source>
</reference>
<dbReference type="EMBL" id="MLAK01001137">
    <property type="protein sequence ID" value="OHS97097.1"/>
    <property type="molecule type" value="Genomic_DNA"/>
</dbReference>